<protein>
    <submittedName>
        <fullName evidence="2">Uncharacterized protein</fullName>
    </submittedName>
</protein>
<evidence type="ECO:0000313" key="3">
    <source>
        <dbReference type="Proteomes" id="UP000092445"/>
    </source>
</evidence>
<name>A0A1A9ZW20_GLOPL</name>
<organism evidence="2 3">
    <name type="scientific">Glossina pallidipes</name>
    <name type="common">Tsetse fly</name>
    <dbReference type="NCBI Taxonomy" id="7398"/>
    <lineage>
        <taxon>Eukaryota</taxon>
        <taxon>Metazoa</taxon>
        <taxon>Ecdysozoa</taxon>
        <taxon>Arthropoda</taxon>
        <taxon>Hexapoda</taxon>
        <taxon>Insecta</taxon>
        <taxon>Pterygota</taxon>
        <taxon>Neoptera</taxon>
        <taxon>Endopterygota</taxon>
        <taxon>Diptera</taxon>
        <taxon>Brachycera</taxon>
        <taxon>Muscomorpha</taxon>
        <taxon>Hippoboscoidea</taxon>
        <taxon>Glossinidae</taxon>
        <taxon>Glossina</taxon>
    </lineage>
</organism>
<dbReference type="EnsemblMetazoa" id="GPAI026797-RA">
    <property type="protein sequence ID" value="GPAI026797-PA"/>
    <property type="gene ID" value="GPAI026797"/>
</dbReference>
<reference evidence="2" key="2">
    <citation type="submission" date="2020-05" db="UniProtKB">
        <authorList>
            <consortium name="EnsemblMetazoa"/>
        </authorList>
    </citation>
    <scope>IDENTIFICATION</scope>
    <source>
        <strain evidence="2">IAEA</strain>
    </source>
</reference>
<evidence type="ECO:0000256" key="1">
    <source>
        <dbReference type="SAM" id="MobiDB-lite"/>
    </source>
</evidence>
<sequence>METAHKPDNTPSISVRESLAPALKSLRDFKSLRGQEQPFLSGTSAITGPQRGQQQPATSGNTETEAAPSRITLNSMATQLEIHMFGLSLLRM</sequence>
<dbReference type="Proteomes" id="UP000092445">
    <property type="component" value="Unassembled WGS sequence"/>
</dbReference>
<feature type="region of interest" description="Disordered" evidence="1">
    <location>
        <begin position="31"/>
        <end position="69"/>
    </location>
</feature>
<proteinExistence type="predicted"/>
<reference evidence="3" key="1">
    <citation type="submission" date="2014-03" db="EMBL/GenBank/DDBJ databases">
        <authorList>
            <person name="Aksoy S."/>
            <person name="Warren W."/>
            <person name="Wilson R.K."/>
        </authorList>
    </citation>
    <scope>NUCLEOTIDE SEQUENCE [LARGE SCALE GENOMIC DNA]</scope>
    <source>
        <strain evidence="3">IAEA</strain>
    </source>
</reference>
<dbReference type="VEuPathDB" id="VectorBase:GPAI026797"/>
<evidence type="ECO:0000313" key="2">
    <source>
        <dbReference type="EnsemblMetazoa" id="GPAI026797-PA"/>
    </source>
</evidence>
<dbReference type="AlphaFoldDB" id="A0A1A9ZW20"/>
<feature type="compositionally biased region" description="Polar residues" evidence="1">
    <location>
        <begin position="38"/>
        <end position="64"/>
    </location>
</feature>
<accession>A0A1A9ZW20</accession>
<keyword evidence="3" id="KW-1185">Reference proteome</keyword>